<evidence type="ECO:0000313" key="2">
    <source>
        <dbReference type="EMBL" id="KAE9032481.1"/>
    </source>
</evidence>
<dbReference type="AlphaFoldDB" id="A0A6A3MX30"/>
<accession>A0A6A3MX30</accession>
<keyword evidence="1" id="KW-0175">Coiled coil</keyword>
<evidence type="ECO:0000256" key="1">
    <source>
        <dbReference type="SAM" id="Coils"/>
    </source>
</evidence>
<reference evidence="2 3" key="1">
    <citation type="submission" date="2018-09" db="EMBL/GenBank/DDBJ databases">
        <title>Genomic investigation of the strawberry pathogen Phytophthora fragariae indicates pathogenicity is determined by transcriptional variation in three key races.</title>
        <authorList>
            <person name="Adams T.M."/>
            <person name="Armitage A.D."/>
            <person name="Sobczyk M.K."/>
            <person name="Bates H.J."/>
            <person name="Dunwell J.M."/>
            <person name="Nellist C.F."/>
            <person name="Harrison R.J."/>
        </authorList>
    </citation>
    <scope>NUCLEOTIDE SEQUENCE [LARGE SCALE GENOMIC DNA]</scope>
    <source>
        <strain evidence="2 3">SCRP249</strain>
    </source>
</reference>
<dbReference type="EMBL" id="QXFV01000626">
    <property type="protein sequence ID" value="KAE9032481.1"/>
    <property type="molecule type" value="Genomic_DNA"/>
</dbReference>
<organism evidence="2 3">
    <name type="scientific">Phytophthora rubi</name>
    <dbReference type="NCBI Taxonomy" id="129364"/>
    <lineage>
        <taxon>Eukaryota</taxon>
        <taxon>Sar</taxon>
        <taxon>Stramenopiles</taxon>
        <taxon>Oomycota</taxon>
        <taxon>Peronosporomycetes</taxon>
        <taxon>Peronosporales</taxon>
        <taxon>Peronosporaceae</taxon>
        <taxon>Phytophthora</taxon>
    </lineage>
</organism>
<name>A0A6A3MX30_9STRA</name>
<sequence>MSSIADTFDVTPVQTRQLLAPRVPAIAALAAARRAPYRRKKPKWRTRDSQASQLYNLELDVMDLKQEIQRLLEYRQILTARTLNRRDALDGFYVKAVMEYHRVLQNGYHPGAAIDAVQFVMQVMDENIAIGRFAERDVMLHQWQLYTKALSGLEFHYLRSNVVSTTEQSIVTSYASYKHVVTRDTLEVMFPEAMRRYPRITTVARCLGACSMAKDTSTSTLTPRRTAWCRLTLSSTSSRSLRICCRIRASSVPFSKELAFRRNAGLPRRA</sequence>
<gene>
    <name evidence="2" type="ORF">PR001_g10591</name>
</gene>
<protein>
    <submittedName>
        <fullName evidence="2">Uncharacterized protein</fullName>
    </submittedName>
</protein>
<proteinExistence type="predicted"/>
<feature type="coiled-coil region" evidence="1">
    <location>
        <begin position="54"/>
        <end position="81"/>
    </location>
</feature>
<dbReference type="Proteomes" id="UP000429607">
    <property type="component" value="Unassembled WGS sequence"/>
</dbReference>
<comment type="caution">
    <text evidence="2">The sequence shown here is derived from an EMBL/GenBank/DDBJ whole genome shotgun (WGS) entry which is preliminary data.</text>
</comment>
<evidence type="ECO:0000313" key="3">
    <source>
        <dbReference type="Proteomes" id="UP000429607"/>
    </source>
</evidence>